<dbReference type="SUPFAM" id="SSF56801">
    <property type="entry name" value="Acetyl-CoA synthetase-like"/>
    <property type="match status" value="1"/>
</dbReference>
<dbReference type="HOGENOM" id="CLU_1514644_0_0_2"/>
<dbReference type="GO" id="GO:0005524">
    <property type="term" value="F:ATP binding"/>
    <property type="evidence" value="ECO:0007669"/>
    <property type="project" value="UniProtKB-KW"/>
</dbReference>
<organism evidence="7 8">
    <name type="scientific">Methanosarcina siciliae C2J</name>
    <dbReference type="NCBI Taxonomy" id="1434118"/>
    <lineage>
        <taxon>Archaea</taxon>
        <taxon>Methanobacteriati</taxon>
        <taxon>Methanobacteriota</taxon>
        <taxon>Stenosarchaea group</taxon>
        <taxon>Methanomicrobia</taxon>
        <taxon>Methanosarcinales</taxon>
        <taxon>Methanosarcinaceae</taxon>
        <taxon>Methanosarcina</taxon>
    </lineage>
</organism>
<dbReference type="PANTHER" id="PTHR43605">
    <property type="entry name" value="ACYL-COENZYME A SYNTHETASE"/>
    <property type="match status" value="1"/>
</dbReference>
<dbReference type="InterPro" id="IPR042099">
    <property type="entry name" value="ANL_N_sf"/>
</dbReference>
<dbReference type="GO" id="GO:0006633">
    <property type="term" value="P:fatty acid biosynthetic process"/>
    <property type="evidence" value="ECO:0007669"/>
    <property type="project" value="TreeGrafter"/>
</dbReference>
<gene>
    <name evidence="7" type="ORF">MSSAC_2725</name>
</gene>
<evidence type="ECO:0000256" key="1">
    <source>
        <dbReference type="ARBA" id="ARBA00006432"/>
    </source>
</evidence>
<evidence type="ECO:0000256" key="2">
    <source>
        <dbReference type="ARBA" id="ARBA00022598"/>
    </source>
</evidence>
<dbReference type="Gene3D" id="3.40.50.12780">
    <property type="entry name" value="N-terminal domain of ligase-like"/>
    <property type="match status" value="1"/>
</dbReference>
<feature type="region of interest" description="Disordered" evidence="5">
    <location>
        <begin position="158"/>
        <end position="177"/>
    </location>
</feature>
<dbReference type="PATRIC" id="fig|1434118.4.peg.3548"/>
<evidence type="ECO:0000256" key="3">
    <source>
        <dbReference type="ARBA" id="ARBA00022741"/>
    </source>
</evidence>
<evidence type="ECO:0000256" key="5">
    <source>
        <dbReference type="SAM" id="MobiDB-lite"/>
    </source>
</evidence>
<dbReference type="PANTHER" id="PTHR43605:SF10">
    <property type="entry name" value="ACYL-COA SYNTHETASE MEDIUM CHAIN FAMILY MEMBER 3"/>
    <property type="match status" value="1"/>
</dbReference>
<dbReference type="Proteomes" id="UP000033123">
    <property type="component" value="Chromosome"/>
</dbReference>
<dbReference type="InterPro" id="IPR000873">
    <property type="entry name" value="AMP-dep_synth/lig_dom"/>
</dbReference>
<keyword evidence="4" id="KW-0067">ATP-binding</keyword>
<feature type="compositionally biased region" description="Basic residues" evidence="5">
    <location>
        <begin position="166"/>
        <end position="177"/>
    </location>
</feature>
<dbReference type="GO" id="GO:0006637">
    <property type="term" value="P:acyl-CoA metabolic process"/>
    <property type="evidence" value="ECO:0007669"/>
    <property type="project" value="TreeGrafter"/>
</dbReference>
<evidence type="ECO:0000259" key="6">
    <source>
        <dbReference type="Pfam" id="PF00501"/>
    </source>
</evidence>
<feature type="domain" description="AMP-dependent synthetase/ligase" evidence="6">
    <location>
        <begin position="41"/>
        <end position="154"/>
    </location>
</feature>
<reference evidence="7 8" key="1">
    <citation type="submission" date="2014-07" db="EMBL/GenBank/DDBJ databases">
        <title>Methanogenic archaea and the global carbon cycle.</title>
        <authorList>
            <person name="Henriksen J.R."/>
            <person name="Luke J."/>
            <person name="Reinhart S."/>
            <person name="Benedict M.N."/>
            <person name="Youngblut N.D."/>
            <person name="Metcalf M.E."/>
            <person name="Whitaker R.J."/>
            <person name="Metcalf W.W."/>
        </authorList>
    </citation>
    <scope>NUCLEOTIDE SEQUENCE [LARGE SCALE GENOMIC DNA]</scope>
    <source>
        <strain evidence="7 8">C2J</strain>
    </source>
</reference>
<evidence type="ECO:0000256" key="4">
    <source>
        <dbReference type="ARBA" id="ARBA00022840"/>
    </source>
</evidence>
<evidence type="ECO:0000313" key="8">
    <source>
        <dbReference type="Proteomes" id="UP000033123"/>
    </source>
</evidence>
<keyword evidence="3" id="KW-0547">Nucleotide-binding</keyword>
<proteinExistence type="inferred from homology"/>
<dbReference type="GO" id="GO:0015645">
    <property type="term" value="F:fatty acid ligase activity"/>
    <property type="evidence" value="ECO:0007669"/>
    <property type="project" value="TreeGrafter"/>
</dbReference>
<dbReference type="Pfam" id="PF00501">
    <property type="entry name" value="AMP-binding"/>
    <property type="match status" value="1"/>
</dbReference>
<dbReference type="KEGG" id="msj:MSSAC_2725"/>
<evidence type="ECO:0000313" key="7">
    <source>
        <dbReference type="EMBL" id="AKB37315.1"/>
    </source>
</evidence>
<sequence length="177" mass="20474">MTSLLSQFVSKTDFESYEDFQENFKILVPENFNFAYDVVDAYARNFPEKLAMIWCDDFGNERIFTFKDLKYYSDKAANFFVKHGIGKGDYVMLTLKSRYDFWFCILGLHKLGAIAVPATHMLKTRDIVYRIERAGLKMIVCIAEDDVPEQVDEAHAECGDVPLKKSQGRRRSPGRLD</sequence>
<protein>
    <submittedName>
        <fullName evidence="7">Acyl-coenzyme A synthetase/AMP-(Fatty) acid ligase</fullName>
    </submittedName>
</protein>
<dbReference type="GO" id="GO:0004321">
    <property type="term" value="F:fatty-acyl-CoA synthase activity"/>
    <property type="evidence" value="ECO:0007669"/>
    <property type="project" value="TreeGrafter"/>
</dbReference>
<dbReference type="InterPro" id="IPR051087">
    <property type="entry name" value="Mitochondrial_ACSM"/>
</dbReference>
<keyword evidence="2 7" id="KW-0436">Ligase</keyword>
<comment type="similarity">
    <text evidence="1">Belongs to the ATP-dependent AMP-binding enzyme family.</text>
</comment>
<name>A0A0E3PRJ9_9EURY</name>
<dbReference type="AlphaFoldDB" id="A0A0E3PRJ9"/>
<dbReference type="EMBL" id="CP009508">
    <property type="protein sequence ID" value="AKB37315.1"/>
    <property type="molecule type" value="Genomic_DNA"/>
</dbReference>
<dbReference type="STRING" id="1434118.MSSAC_2725"/>
<accession>A0A0E3PRJ9</accession>